<organism evidence="3 4">
    <name type="scientific">Streptomyces polyrhachis</name>
    <dbReference type="NCBI Taxonomy" id="1282885"/>
    <lineage>
        <taxon>Bacteria</taxon>
        <taxon>Bacillati</taxon>
        <taxon>Actinomycetota</taxon>
        <taxon>Actinomycetes</taxon>
        <taxon>Kitasatosporales</taxon>
        <taxon>Streptomycetaceae</taxon>
        <taxon>Streptomyces</taxon>
    </lineage>
</organism>
<feature type="domain" description="DUF8010" evidence="1">
    <location>
        <begin position="2"/>
        <end position="106"/>
    </location>
</feature>
<dbReference type="InterPro" id="IPR058323">
    <property type="entry name" value="DUF8010"/>
</dbReference>
<sequence>MKLTLAGPGEAAALAAFLGRLLRYDRGAAVRLRSAGAGGSSGSAGGGIAVFGRAPALDAVVVRTLPLGASPVGEVDVTVSAGELLEALDGVEVAVPAAVAGAAWAGMLPPRGGWEPVGGLPDAEALRAAVAAGIAEFRARVAELPEDKRVRAELDRIGGEIWGRGLGGSPLPVRAAHAAYVFGLLWPGAAVELVSVGGWLRLRTPYGSVAVRRGGLPGLGVTPV</sequence>
<evidence type="ECO:0000313" key="4">
    <source>
        <dbReference type="Proteomes" id="UP001596413"/>
    </source>
</evidence>
<dbReference type="Proteomes" id="UP001596413">
    <property type="component" value="Unassembled WGS sequence"/>
</dbReference>
<reference evidence="4" key="1">
    <citation type="journal article" date="2019" name="Int. J. Syst. Evol. Microbiol.">
        <title>The Global Catalogue of Microorganisms (GCM) 10K type strain sequencing project: providing services to taxonomists for standard genome sequencing and annotation.</title>
        <authorList>
            <consortium name="The Broad Institute Genomics Platform"/>
            <consortium name="The Broad Institute Genome Sequencing Center for Infectious Disease"/>
            <person name="Wu L."/>
            <person name="Ma J."/>
        </authorList>
    </citation>
    <scope>NUCLEOTIDE SEQUENCE [LARGE SCALE GENOMIC DNA]</scope>
    <source>
        <strain evidence="4">CGMCC 1.13681</strain>
    </source>
</reference>
<evidence type="ECO:0000259" key="2">
    <source>
        <dbReference type="Pfam" id="PF26572"/>
    </source>
</evidence>
<protein>
    <recommendedName>
        <fullName evidence="5">FAD-binding PCMH-type domain-containing protein</fullName>
    </recommendedName>
</protein>
<dbReference type="EMBL" id="JBHSZO010000029">
    <property type="protein sequence ID" value="MFC7220147.1"/>
    <property type="molecule type" value="Genomic_DNA"/>
</dbReference>
<evidence type="ECO:0000313" key="3">
    <source>
        <dbReference type="EMBL" id="MFC7220147.1"/>
    </source>
</evidence>
<name>A0ABW2GHL3_9ACTN</name>
<dbReference type="Pfam" id="PF26572">
    <property type="entry name" value="DUF8185"/>
    <property type="match status" value="1"/>
</dbReference>
<gene>
    <name evidence="3" type="ORF">ACFQLX_18555</name>
</gene>
<dbReference type="RefSeq" id="WP_386416613.1">
    <property type="nucleotide sequence ID" value="NZ_JBHSZO010000029.1"/>
</dbReference>
<evidence type="ECO:0008006" key="5">
    <source>
        <dbReference type="Google" id="ProtNLM"/>
    </source>
</evidence>
<keyword evidence="4" id="KW-1185">Reference proteome</keyword>
<accession>A0ABW2GHL3</accession>
<dbReference type="InterPro" id="IPR058498">
    <property type="entry name" value="DUF8185"/>
</dbReference>
<proteinExistence type="predicted"/>
<dbReference type="Pfam" id="PF26035">
    <property type="entry name" value="DUF8010"/>
    <property type="match status" value="1"/>
</dbReference>
<evidence type="ECO:0000259" key="1">
    <source>
        <dbReference type="Pfam" id="PF26035"/>
    </source>
</evidence>
<feature type="domain" description="DUF8185" evidence="2">
    <location>
        <begin position="109"/>
        <end position="215"/>
    </location>
</feature>
<comment type="caution">
    <text evidence="3">The sequence shown here is derived from an EMBL/GenBank/DDBJ whole genome shotgun (WGS) entry which is preliminary data.</text>
</comment>